<dbReference type="EMBL" id="CP119075">
    <property type="protein sequence ID" value="WED66918.1"/>
    <property type="molecule type" value="Genomic_DNA"/>
</dbReference>
<dbReference type="AlphaFoldDB" id="A0AAF0CRX2"/>
<protein>
    <submittedName>
        <fullName evidence="1">Uncharacterized protein</fullName>
    </submittedName>
</protein>
<accession>A0AAF0CRX2</accession>
<sequence>MSHNNKYPMKRMLLTIILLFSFATLHGKPTMGAFYYPWYGPNGHHWTPPGHILQPTLGEYSSLSIPVIDQHLQWANEYHIDFLMVSFWAAGGVTNSEIMLLFDRTDLVPTKIALLIEPDADLQAIKSQHYNSGGSYSNYVNNSVNWFIQRYDIIKNDHQWFSRSSYLHDPDGRKILGFFNWDSPAVTKDVISTVLAVRPDIGASTWIWYIGSLGNKVSTVRSLLYPNKGSWAPYQPMQSNGSYSQALNKYNQFEPGMSQKIMVACPSFNDTQLVGGSNTYIPRDSAYRFSQQLADIKVYAPNLNWLLITSFNEWNENSVIEPVVEYPGGPTEGTLYLGVLKSWWESW</sequence>
<dbReference type="KEGG" id="slom:PXH66_08650"/>
<dbReference type="Proteomes" id="UP001218638">
    <property type="component" value="Chromosome"/>
</dbReference>
<dbReference type="Gene3D" id="3.20.20.80">
    <property type="entry name" value="Glycosidases"/>
    <property type="match status" value="1"/>
</dbReference>
<organism evidence="1 2">
    <name type="scientific">Synoicihabitans lomoniglobus</name>
    <dbReference type="NCBI Taxonomy" id="2909285"/>
    <lineage>
        <taxon>Bacteria</taxon>
        <taxon>Pseudomonadati</taxon>
        <taxon>Verrucomicrobiota</taxon>
        <taxon>Opitutia</taxon>
        <taxon>Opitutales</taxon>
        <taxon>Opitutaceae</taxon>
        <taxon>Synoicihabitans</taxon>
    </lineage>
</organism>
<keyword evidence="2" id="KW-1185">Reference proteome</keyword>
<reference evidence="1" key="1">
    <citation type="submission" date="2023-03" db="EMBL/GenBank/DDBJ databases">
        <title>Lomoglobus Profundus gen. nov., sp. nov., a novel member of the phylum Verrucomicrobia, isolated from deep-marine sediment of South China Sea.</title>
        <authorList>
            <person name="Ahmad T."/>
            <person name="Ishaq S.E."/>
            <person name="Wang F."/>
        </authorList>
    </citation>
    <scope>NUCLEOTIDE SEQUENCE</scope>
    <source>
        <strain evidence="1">LMO-M01</strain>
    </source>
</reference>
<gene>
    <name evidence="1" type="ORF">PXH66_08650</name>
</gene>
<name>A0AAF0CRX2_9BACT</name>
<proteinExistence type="predicted"/>
<dbReference type="RefSeq" id="WP_330927650.1">
    <property type="nucleotide sequence ID" value="NZ_CP119075.1"/>
</dbReference>
<evidence type="ECO:0000313" key="2">
    <source>
        <dbReference type="Proteomes" id="UP001218638"/>
    </source>
</evidence>
<evidence type="ECO:0000313" key="1">
    <source>
        <dbReference type="EMBL" id="WED66918.1"/>
    </source>
</evidence>